<proteinExistence type="predicted"/>
<sequence length="287" mass="32997">MRRSRLLLFIALWIGIFGQKGWSQSLPIQTTQPVKQIEEFLKRFYYEQTPDQRPLTTDSLRALYPRRAYLLSLFDAKDSRRTTQPSYKQAIDTFVTELSEAEEKPDDLYANVLAETPFRASYRGKAETLTVFWQMTHIGRAQGWRMVGLDAPFLTASTDTSKAPLSGDTTQRATRPLTLSPNTHETSFLEFHRVIKQGHDLRLLLSDSLSQTGVGRTFIEAVRQRELRLIETERVSLFIPTKSGWIVRVDEFSRDNENSGWLISDLYGTRSPSRLPPELATLVRIRP</sequence>
<evidence type="ECO:0000256" key="1">
    <source>
        <dbReference type="SAM" id="MobiDB-lite"/>
    </source>
</evidence>
<feature type="region of interest" description="Disordered" evidence="1">
    <location>
        <begin position="160"/>
        <end position="179"/>
    </location>
</feature>
<dbReference type="KEGG" id="senf:GJR95_07700"/>
<protein>
    <submittedName>
        <fullName evidence="2">Uncharacterized protein</fullName>
    </submittedName>
</protein>
<organism evidence="2 3">
    <name type="scientific">Spirosoma endbachense</name>
    <dbReference type="NCBI Taxonomy" id="2666025"/>
    <lineage>
        <taxon>Bacteria</taxon>
        <taxon>Pseudomonadati</taxon>
        <taxon>Bacteroidota</taxon>
        <taxon>Cytophagia</taxon>
        <taxon>Cytophagales</taxon>
        <taxon>Cytophagaceae</taxon>
        <taxon>Spirosoma</taxon>
    </lineage>
</organism>
<keyword evidence="3" id="KW-1185">Reference proteome</keyword>
<evidence type="ECO:0000313" key="2">
    <source>
        <dbReference type="EMBL" id="QHV94908.1"/>
    </source>
</evidence>
<name>A0A6P1VR78_9BACT</name>
<dbReference type="EMBL" id="CP045997">
    <property type="protein sequence ID" value="QHV94908.1"/>
    <property type="molecule type" value="Genomic_DNA"/>
</dbReference>
<accession>A0A6P1VR78</accession>
<evidence type="ECO:0000313" key="3">
    <source>
        <dbReference type="Proteomes" id="UP000464577"/>
    </source>
</evidence>
<gene>
    <name evidence="2" type="ORF">GJR95_07700</name>
</gene>
<dbReference type="RefSeq" id="WP_162385324.1">
    <property type="nucleotide sequence ID" value="NZ_CP045997.1"/>
</dbReference>
<reference evidence="2 3" key="1">
    <citation type="submission" date="2019-11" db="EMBL/GenBank/DDBJ databases">
        <title>Spirosoma endbachense sp. nov., isolated from a natural salt meadow.</title>
        <authorList>
            <person name="Rojas J."/>
            <person name="Ambika Manirajan B."/>
            <person name="Ratering S."/>
            <person name="Suarez C."/>
            <person name="Geissler-Plaum R."/>
            <person name="Schnell S."/>
        </authorList>
    </citation>
    <scope>NUCLEOTIDE SEQUENCE [LARGE SCALE GENOMIC DNA]</scope>
    <source>
        <strain evidence="2 3">I-24</strain>
    </source>
</reference>
<dbReference type="AlphaFoldDB" id="A0A6P1VR78"/>
<dbReference type="Proteomes" id="UP000464577">
    <property type="component" value="Chromosome"/>
</dbReference>